<comment type="caution">
    <text evidence="1">The sequence shown here is derived from an EMBL/GenBank/DDBJ whole genome shotgun (WGS) entry which is preliminary data.</text>
</comment>
<protein>
    <submittedName>
        <fullName evidence="1">SAM-dependent methyltransferase</fullName>
    </submittedName>
</protein>
<gene>
    <name evidence="1" type="ORF">DIZ78_05285</name>
</gene>
<dbReference type="EMBL" id="QFXE01000006">
    <property type="protein sequence ID" value="RDH87217.1"/>
    <property type="molecule type" value="Genomic_DNA"/>
</dbReference>
<sequence length="279" mass="32419">MAKKPNKKSKKRSTMAELADRHHLYELSVQCAESEIDFVDDAYKKLRGRRAKLLREDFCGTANVCSEWVRRRKTNHAIGVDLDKEVLDWGKTHQIGQLKASKAKRIKLILDNVLTVQTEAPDIISAMNFSYWLFKERDQLKGYFNQVHKQLAEGGILFMDAYGGYDSFRDIVEEREIEDGNSSFTYIWEQEKYDPISGTLICHIHFDFPDDSRLEKAFSYNWRLWTLPEIRELLNEAGFSKVTFYWQGFDEEGEADGIFEPVEEGEADAGWIAYITAEK</sequence>
<dbReference type="InterPro" id="IPR029063">
    <property type="entry name" value="SAM-dependent_MTases_sf"/>
</dbReference>
<dbReference type="SUPFAM" id="SSF53335">
    <property type="entry name" value="S-adenosyl-L-methionine-dependent methyltransferases"/>
    <property type="match status" value="1"/>
</dbReference>
<accession>A0A370DQF8</accession>
<dbReference type="Gene3D" id="3.40.50.150">
    <property type="entry name" value="Vaccinia Virus protein VP39"/>
    <property type="match status" value="1"/>
</dbReference>
<name>A0A370DQF8_9GAMM</name>
<reference evidence="1 2" key="1">
    <citation type="journal article" date="2018" name="ISME J.">
        <title>Endosymbiont genomes yield clues of tubeworm success.</title>
        <authorList>
            <person name="Li Y."/>
            <person name="Liles M.R."/>
            <person name="Halanych K.M."/>
        </authorList>
    </citation>
    <scope>NUCLEOTIDE SEQUENCE [LARGE SCALE GENOMIC DNA]</scope>
    <source>
        <strain evidence="1">A1462</strain>
    </source>
</reference>
<dbReference type="PANTHER" id="PTHR37211">
    <property type="entry name" value="EXPRESSED PROTEIN"/>
    <property type="match status" value="1"/>
</dbReference>
<dbReference type="CDD" id="cd02440">
    <property type="entry name" value="AdoMet_MTases"/>
    <property type="match status" value="1"/>
</dbReference>
<dbReference type="Proteomes" id="UP000254771">
    <property type="component" value="Unassembled WGS sequence"/>
</dbReference>
<dbReference type="PANTHER" id="PTHR37211:SF1">
    <property type="entry name" value="EXPRESSED PROTEIN"/>
    <property type="match status" value="1"/>
</dbReference>
<keyword evidence="1" id="KW-0808">Transferase</keyword>
<keyword evidence="2" id="KW-1185">Reference proteome</keyword>
<evidence type="ECO:0000313" key="1">
    <source>
        <dbReference type="EMBL" id="RDH87217.1"/>
    </source>
</evidence>
<dbReference type="GO" id="GO:0008168">
    <property type="term" value="F:methyltransferase activity"/>
    <property type="evidence" value="ECO:0007669"/>
    <property type="project" value="UniProtKB-KW"/>
</dbReference>
<dbReference type="Gene3D" id="2.20.25.110">
    <property type="entry name" value="S-adenosyl-L-methionine-dependent methyltransferases"/>
    <property type="match status" value="1"/>
</dbReference>
<proteinExistence type="predicted"/>
<evidence type="ECO:0000313" key="2">
    <source>
        <dbReference type="Proteomes" id="UP000254771"/>
    </source>
</evidence>
<dbReference type="GO" id="GO:0032259">
    <property type="term" value="P:methylation"/>
    <property type="evidence" value="ECO:0007669"/>
    <property type="project" value="UniProtKB-KW"/>
</dbReference>
<dbReference type="AlphaFoldDB" id="A0A370DQF8"/>
<keyword evidence="1" id="KW-0489">Methyltransferase</keyword>
<organism evidence="1 2">
    <name type="scientific">endosymbiont of Escarpia spicata</name>
    <dbReference type="NCBI Taxonomy" id="2200908"/>
    <lineage>
        <taxon>Bacteria</taxon>
        <taxon>Pseudomonadati</taxon>
        <taxon>Pseudomonadota</taxon>
        <taxon>Gammaproteobacteria</taxon>
        <taxon>sulfur-oxidizing symbionts</taxon>
    </lineage>
</organism>